<accession>A0A8J5WEE3</accession>
<dbReference type="OrthoDB" id="311172at2759"/>
<dbReference type="Pfam" id="PF01869">
    <property type="entry name" value="BcrAD_BadFG"/>
    <property type="match status" value="1"/>
</dbReference>
<dbReference type="InterPro" id="IPR002731">
    <property type="entry name" value="ATPase_BadF"/>
</dbReference>
<evidence type="ECO:0000313" key="3">
    <source>
        <dbReference type="EMBL" id="KAG8086717.1"/>
    </source>
</evidence>
<dbReference type="Proteomes" id="UP000729402">
    <property type="component" value="Unassembled WGS sequence"/>
</dbReference>
<dbReference type="PANTHER" id="PTHR43190:SF3">
    <property type="entry name" value="N-ACETYL-D-GLUCOSAMINE KINASE"/>
    <property type="match status" value="1"/>
</dbReference>
<comment type="caution">
    <text evidence="3">The sequence shown here is derived from an EMBL/GenBank/DDBJ whole genome shotgun (WGS) entry which is preliminary data.</text>
</comment>
<evidence type="ECO:0000313" key="4">
    <source>
        <dbReference type="Proteomes" id="UP000729402"/>
    </source>
</evidence>
<proteinExistence type="predicted"/>
<dbReference type="AlphaFoldDB" id="A0A8J5WEE3"/>
<protein>
    <recommendedName>
        <fullName evidence="1">N-acetylglucosamine kinase</fullName>
        <ecNumber evidence="1">2.7.1.59</ecNumber>
    </recommendedName>
</protein>
<dbReference type="InterPro" id="IPR052519">
    <property type="entry name" value="Euk-type_GlcNAc_Kinase"/>
</dbReference>
<dbReference type="GO" id="GO:0045127">
    <property type="term" value="F:N-acetylglucosamine kinase activity"/>
    <property type="evidence" value="ECO:0007669"/>
    <property type="project" value="UniProtKB-EC"/>
</dbReference>
<sequence>MPPPESPRAVPVLSRAVAGCSNRNSVGESAALETLEQVMTQALIMANTDRSAVRAVCLAVSGVNHPSDQQRMLDWIQDLFPVHAKFYVENDAVAALASWYNGKSSCWCWDLFWATGVVDMALLHRPDSSNELIGWTYADPSWAPNCSTCSCGGSNTVDCAATVCVLFSSTNSKVSIPFDLRWNQQLVQHYSLGAITAMDRNWKTEVDF</sequence>
<feature type="domain" description="ATPase BadF/BadG/BcrA/BcrD type" evidence="2">
    <location>
        <begin position="12"/>
        <end position="102"/>
    </location>
</feature>
<dbReference type="PANTHER" id="PTHR43190">
    <property type="entry name" value="N-ACETYL-D-GLUCOSAMINE KINASE"/>
    <property type="match status" value="1"/>
</dbReference>
<reference evidence="3" key="1">
    <citation type="journal article" date="2021" name="bioRxiv">
        <title>Whole Genome Assembly and Annotation of Northern Wild Rice, Zizania palustris L., Supports a Whole Genome Duplication in the Zizania Genus.</title>
        <authorList>
            <person name="Haas M."/>
            <person name="Kono T."/>
            <person name="Macchietto M."/>
            <person name="Millas R."/>
            <person name="McGilp L."/>
            <person name="Shao M."/>
            <person name="Duquette J."/>
            <person name="Hirsch C.N."/>
            <person name="Kimball J."/>
        </authorList>
    </citation>
    <scope>NUCLEOTIDE SEQUENCE</scope>
    <source>
        <tissue evidence="3">Fresh leaf tissue</tissue>
    </source>
</reference>
<organism evidence="3 4">
    <name type="scientific">Zizania palustris</name>
    <name type="common">Northern wild rice</name>
    <dbReference type="NCBI Taxonomy" id="103762"/>
    <lineage>
        <taxon>Eukaryota</taxon>
        <taxon>Viridiplantae</taxon>
        <taxon>Streptophyta</taxon>
        <taxon>Embryophyta</taxon>
        <taxon>Tracheophyta</taxon>
        <taxon>Spermatophyta</taxon>
        <taxon>Magnoliopsida</taxon>
        <taxon>Liliopsida</taxon>
        <taxon>Poales</taxon>
        <taxon>Poaceae</taxon>
        <taxon>BOP clade</taxon>
        <taxon>Oryzoideae</taxon>
        <taxon>Oryzeae</taxon>
        <taxon>Zizaniinae</taxon>
        <taxon>Zizania</taxon>
    </lineage>
</organism>
<evidence type="ECO:0000256" key="1">
    <source>
        <dbReference type="ARBA" id="ARBA00012122"/>
    </source>
</evidence>
<name>A0A8J5WEE3_ZIZPA</name>
<dbReference type="EC" id="2.7.1.59" evidence="1"/>
<reference evidence="3" key="2">
    <citation type="submission" date="2021-02" db="EMBL/GenBank/DDBJ databases">
        <authorList>
            <person name="Kimball J.A."/>
            <person name="Haas M.W."/>
            <person name="Macchietto M."/>
            <person name="Kono T."/>
            <person name="Duquette J."/>
            <person name="Shao M."/>
        </authorList>
    </citation>
    <scope>NUCLEOTIDE SEQUENCE</scope>
    <source>
        <tissue evidence="3">Fresh leaf tissue</tissue>
    </source>
</reference>
<evidence type="ECO:0000259" key="2">
    <source>
        <dbReference type="Pfam" id="PF01869"/>
    </source>
</evidence>
<keyword evidence="4" id="KW-1185">Reference proteome</keyword>
<dbReference type="EMBL" id="JAAALK010000082">
    <property type="protein sequence ID" value="KAG8086717.1"/>
    <property type="molecule type" value="Genomic_DNA"/>
</dbReference>
<gene>
    <name evidence="3" type="ORF">GUJ93_ZPchr0010g8500</name>
</gene>